<evidence type="ECO:0000313" key="5">
    <source>
        <dbReference type="Proteomes" id="UP000029072"/>
    </source>
</evidence>
<comment type="caution">
    <text evidence="4">The sequence shown here is derived from an EMBL/GenBank/DDBJ whole genome shotgun (WGS) entry which is preliminary data.</text>
</comment>
<keyword evidence="2" id="KW-0175">Coiled coil</keyword>
<dbReference type="EMBL" id="JGYS01000024">
    <property type="protein sequence ID" value="KFI50886.1"/>
    <property type="molecule type" value="Genomic_DNA"/>
</dbReference>
<dbReference type="InterPro" id="IPR010273">
    <property type="entry name" value="DUF881"/>
</dbReference>
<dbReference type="GO" id="GO:0005886">
    <property type="term" value="C:plasma membrane"/>
    <property type="evidence" value="ECO:0007669"/>
    <property type="project" value="TreeGrafter"/>
</dbReference>
<name>A0A086ZWI6_9BIFI</name>
<feature type="compositionally biased region" description="Basic and acidic residues" evidence="3">
    <location>
        <begin position="1"/>
        <end position="35"/>
    </location>
</feature>
<dbReference type="eggNOG" id="COG3879">
    <property type="taxonomic scope" value="Bacteria"/>
</dbReference>
<sequence length="290" mass="31127">MRMAGMRRDGRDGRRNGGETRDDTVTRMKAHVEAEERNDDLATGSFPQVGRAGNGKRSLAGSGLRAKLLSSTLVVLMCALLGFGYMTQINNTQSTYETLSEDELVRLINETSNQAQLLEQRKNELSSQLSSLKAAADQREQAEKIAKQNEETSGIISGRLPAQGEGVVITITRGTKQNIDAASLFTLIEELRNAGAEVISVGDVRVVTSTSITADADGNLICDGVTLDTPYMIRAIGNPADLQNAVNIAGGIGSRLKVMYGSRVTVTQSDDVTIDAVRDPATYKYAKAAQ</sequence>
<feature type="coiled-coil region" evidence="2">
    <location>
        <begin position="101"/>
        <end position="152"/>
    </location>
</feature>
<evidence type="ECO:0000256" key="1">
    <source>
        <dbReference type="ARBA" id="ARBA00009108"/>
    </source>
</evidence>
<reference evidence="4 5" key="1">
    <citation type="submission" date="2014-03" db="EMBL/GenBank/DDBJ databases">
        <title>Genomics of Bifidobacteria.</title>
        <authorList>
            <person name="Ventura M."/>
            <person name="Milani C."/>
            <person name="Lugli G.A."/>
        </authorList>
    </citation>
    <scope>NUCLEOTIDE SEQUENCE [LARGE SCALE GENOMIC DNA]</scope>
    <source>
        <strain evidence="4 5">DSM 23973</strain>
    </source>
</reference>
<dbReference type="AlphaFoldDB" id="A0A086ZWI6"/>
<organism evidence="4 5">
    <name type="scientific">Bifidobacterium callitrichos DSM 23973</name>
    <dbReference type="NCBI Taxonomy" id="1437609"/>
    <lineage>
        <taxon>Bacteria</taxon>
        <taxon>Bacillati</taxon>
        <taxon>Actinomycetota</taxon>
        <taxon>Actinomycetes</taxon>
        <taxon>Bifidobacteriales</taxon>
        <taxon>Bifidobacteriaceae</taxon>
        <taxon>Bifidobacterium</taxon>
    </lineage>
</organism>
<proteinExistence type="inferred from homology"/>
<dbReference type="PANTHER" id="PTHR37313">
    <property type="entry name" value="UPF0749 PROTEIN RV1825"/>
    <property type="match status" value="1"/>
</dbReference>
<gene>
    <name evidence="4" type="ORF">BCAL_2165</name>
</gene>
<feature type="region of interest" description="Disordered" evidence="3">
    <location>
        <begin position="1"/>
        <end position="57"/>
    </location>
</feature>
<evidence type="ECO:0000256" key="2">
    <source>
        <dbReference type="SAM" id="Coils"/>
    </source>
</evidence>
<evidence type="ECO:0000313" key="4">
    <source>
        <dbReference type="EMBL" id="KFI50886.1"/>
    </source>
</evidence>
<dbReference type="Gene3D" id="3.30.70.1880">
    <property type="entry name" value="Protein of unknown function DUF881"/>
    <property type="match status" value="1"/>
</dbReference>
<dbReference type="Proteomes" id="UP000029072">
    <property type="component" value="Unassembled WGS sequence"/>
</dbReference>
<dbReference type="Pfam" id="PF05949">
    <property type="entry name" value="DUF881"/>
    <property type="match status" value="1"/>
</dbReference>
<dbReference type="PANTHER" id="PTHR37313:SF2">
    <property type="entry name" value="UPF0749 PROTEIN YLXX"/>
    <property type="match status" value="1"/>
</dbReference>
<evidence type="ECO:0000256" key="3">
    <source>
        <dbReference type="SAM" id="MobiDB-lite"/>
    </source>
</evidence>
<protein>
    <submittedName>
        <fullName evidence="4">Membrane protein</fullName>
    </submittedName>
</protein>
<accession>A0A086ZWI6</accession>
<dbReference type="STRING" id="1437609.BCAL_2165"/>
<comment type="similarity">
    <text evidence="1">Belongs to the UPF0749 family.</text>
</comment>